<feature type="modified residue" description="4-aspartylphosphate" evidence="2">
    <location>
        <position position="55"/>
    </location>
</feature>
<evidence type="ECO:0000256" key="1">
    <source>
        <dbReference type="ARBA" id="ARBA00022553"/>
    </source>
</evidence>
<dbReference type="EMBL" id="LOSJ02000002">
    <property type="protein sequence ID" value="PNM58280.1"/>
    <property type="molecule type" value="Genomic_DNA"/>
</dbReference>
<dbReference type="CDD" id="cd06170">
    <property type="entry name" value="LuxR_C_like"/>
    <property type="match status" value="1"/>
</dbReference>
<keyword evidence="5" id="KW-0238">DNA-binding</keyword>
<dbReference type="InterPro" id="IPR011006">
    <property type="entry name" value="CheY-like_superfamily"/>
</dbReference>
<organism evidence="5 6">
    <name type="scientific">Vibrio mimicus</name>
    <dbReference type="NCBI Taxonomy" id="674"/>
    <lineage>
        <taxon>Bacteria</taxon>
        <taxon>Pseudomonadati</taxon>
        <taxon>Pseudomonadota</taxon>
        <taxon>Gammaproteobacteria</taxon>
        <taxon>Vibrionales</taxon>
        <taxon>Vibrionaceae</taxon>
        <taxon>Vibrio</taxon>
    </lineage>
</organism>
<dbReference type="PROSITE" id="PS50110">
    <property type="entry name" value="RESPONSE_REGULATORY"/>
    <property type="match status" value="1"/>
</dbReference>
<dbReference type="RefSeq" id="WP_000287928.1">
    <property type="nucleotide sequence ID" value="NZ_CAWMSS010000001.1"/>
</dbReference>
<dbReference type="PROSITE" id="PS50043">
    <property type="entry name" value="HTH_LUXR_2"/>
    <property type="match status" value="1"/>
</dbReference>
<evidence type="ECO:0000256" key="2">
    <source>
        <dbReference type="PROSITE-ProRule" id="PRU00169"/>
    </source>
</evidence>
<dbReference type="Gene3D" id="3.40.50.2300">
    <property type="match status" value="1"/>
</dbReference>
<dbReference type="GO" id="GO:0000160">
    <property type="term" value="P:phosphorelay signal transduction system"/>
    <property type="evidence" value="ECO:0007669"/>
    <property type="project" value="InterPro"/>
</dbReference>
<dbReference type="SMART" id="SM00421">
    <property type="entry name" value="HTH_LUXR"/>
    <property type="match status" value="1"/>
</dbReference>
<keyword evidence="6" id="KW-1185">Reference proteome</keyword>
<dbReference type="InterPro" id="IPR058245">
    <property type="entry name" value="NreC/VraR/RcsB-like_REC"/>
</dbReference>
<dbReference type="GO" id="GO:0003677">
    <property type="term" value="F:DNA binding"/>
    <property type="evidence" value="ECO:0007669"/>
    <property type="project" value="UniProtKB-KW"/>
</dbReference>
<dbReference type="GO" id="GO:0006355">
    <property type="term" value="P:regulation of DNA-templated transcription"/>
    <property type="evidence" value="ECO:0007669"/>
    <property type="project" value="InterPro"/>
</dbReference>
<name>A0A2J9V3E0_VIBMI</name>
<dbReference type="STRING" id="674.VM_07660"/>
<evidence type="ECO:0000313" key="6">
    <source>
        <dbReference type="Proteomes" id="UP000053748"/>
    </source>
</evidence>
<accession>A0A2J9V3E0</accession>
<dbReference type="InterPro" id="IPR000792">
    <property type="entry name" value="Tscrpt_reg_LuxR_C"/>
</dbReference>
<comment type="caution">
    <text evidence="5">The sequence shown here is derived from an EMBL/GenBank/DDBJ whole genome shotgun (WGS) entry which is preliminary data.</text>
</comment>
<feature type="domain" description="Response regulatory" evidence="4">
    <location>
        <begin position="3"/>
        <end position="120"/>
    </location>
</feature>
<dbReference type="Pfam" id="PF00072">
    <property type="entry name" value="Response_reg"/>
    <property type="match status" value="1"/>
</dbReference>
<keyword evidence="1 2" id="KW-0597">Phosphoprotein</keyword>
<dbReference type="SMART" id="SM00448">
    <property type="entry name" value="REC"/>
    <property type="match status" value="1"/>
</dbReference>
<dbReference type="PRINTS" id="PR00038">
    <property type="entry name" value="HTHLUXR"/>
</dbReference>
<dbReference type="InterPro" id="IPR051015">
    <property type="entry name" value="EvgA-like"/>
</dbReference>
<dbReference type="PROSITE" id="PS00622">
    <property type="entry name" value="HTH_LUXR_1"/>
    <property type="match status" value="1"/>
</dbReference>
<dbReference type="AlphaFoldDB" id="A0A2J9V3E0"/>
<dbReference type="InterPro" id="IPR001789">
    <property type="entry name" value="Sig_transdc_resp-reg_receiver"/>
</dbReference>
<dbReference type="Proteomes" id="UP000053748">
    <property type="component" value="Unassembled WGS sequence"/>
</dbReference>
<proteinExistence type="predicted"/>
<dbReference type="SUPFAM" id="SSF52172">
    <property type="entry name" value="CheY-like"/>
    <property type="match status" value="1"/>
</dbReference>
<evidence type="ECO:0000259" key="3">
    <source>
        <dbReference type="PROSITE" id="PS50043"/>
    </source>
</evidence>
<reference evidence="5" key="1">
    <citation type="submission" date="2017-12" db="EMBL/GenBank/DDBJ databases">
        <title>FDA dAtabase for Regulatory Grade micrObial Sequences (FDA-ARGOS): Supporting development and validation of Infectious Disease Dx tests.</title>
        <authorList>
            <person name="Hoffmann M."/>
            <person name="Allard M."/>
            <person name="Evans P."/>
            <person name="Brown E."/>
            <person name="Tallon L.J."/>
            <person name="Sadzewicz L."/>
            <person name="Sengamalay N."/>
            <person name="Ott S."/>
            <person name="Godinez A."/>
            <person name="Nagaraj S."/>
            <person name="Vavikolanu K."/>
            <person name="Aluvathingal J."/>
            <person name="Nadendla S."/>
            <person name="Hobson J."/>
            <person name="Sichtig H."/>
        </authorList>
    </citation>
    <scope>NUCLEOTIDE SEQUENCE [LARGE SCALE GENOMIC DNA]</scope>
    <source>
        <strain evidence="5">FDAARGOS_113</strain>
    </source>
</reference>
<gene>
    <name evidence="5" type="ORF">AL544_020600</name>
</gene>
<evidence type="ECO:0000313" key="5">
    <source>
        <dbReference type="EMBL" id="PNM58280.1"/>
    </source>
</evidence>
<dbReference type="OrthoDB" id="9814495at2"/>
<dbReference type="Pfam" id="PF00196">
    <property type="entry name" value="GerE"/>
    <property type="match status" value="1"/>
</dbReference>
<dbReference type="PANTHER" id="PTHR45566:SF1">
    <property type="entry name" value="HTH-TYPE TRANSCRIPTIONAL REGULATOR YHJB-RELATED"/>
    <property type="match status" value="1"/>
</dbReference>
<protein>
    <submittedName>
        <fullName evidence="5">DNA-binding response regulator</fullName>
    </submittedName>
</protein>
<dbReference type="CDD" id="cd17535">
    <property type="entry name" value="REC_NarL-like"/>
    <property type="match status" value="1"/>
</dbReference>
<feature type="domain" description="HTH luxR-type" evidence="3">
    <location>
        <begin position="150"/>
        <end position="215"/>
    </location>
</feature>
<sequence>MYTFIVADDHPLFRDAIVSVLENQFPGCHVEQADDMPSTLALVGQTTECDLLLLDLNMPGMAGLSGLLELRNVAPTTPVAVISAESDKQTVLQTLAYGAVGYVAKSCARQQMGEAFAQILRGDVYLPADILRENVKTSPNHSLRNQAGFSAETLQTLTRKQLQVLQFMSKGSANKQIAYDLNISETTVKSHVSAILKKLGVHNRIQAVLGATNIDFAHYLRR</sequence>
<evidence type="ECO:0000259" key="4">
    <source>
        <dbReference type="PROSITE" id="PS50110"/>
    </source>
</evidence>
<dbReference type="PANTHER" id="PTHR45566">
    <property type="entry name" value="HTH-TYPE TRANSCRIPTIONAL REGULATOR YHJB-RELATED"/>
    <property type="match status" value="1"/>
</dbReference>